<evidence type="ECO:0000313" key="1">
    <source>
        <dbReference type="EMBL" id="KAJ0186648.1"/>
    </source>
</evidence>
<protein>
    <submittedName>
        <fullName evidence="1">Uncharacterized protein</fullName>
    </submittedName>
</protein>
<accession>A0A9R1UGJ6</accession>
<comment type="caution">
    <text evidence="1">The sequence shown here is derived from an EMBL/GenBank/DDBJ whole genome shotgun (WGS) entry which is preliminary data.</text>
</comment>
<reference evidence="1 2" key="1">
    <citation type="journal article" date="2017" name="Nat. Commun.">
        <title>Genome assembly with in vitro proximity ligation data and whole-genome triplication in lettuce.</title>
        <authorList>
            <person name="Reyes-Chin-Wo S."/>
            <person name="Wang Z."/>
            <person name="Yang X."/>
            <person name="Kozik A."/>
            <person name="Arikit S."/>
            <person name="Song C."/>
            <person name="Xia L."/>
            <person name="Froenicke L."/>
            <person name="Lavelle D.O."/>
            <person name="Truco M.J."/>
            <person name="Xia R."/>
            <person name="Zhu S."/>
            <person name="Xu C."/>
            <person name="Xu H."/>
            <person name="Xu X."/>
            <person name="Cox K."/>
            <person name="Korf I."/>
            <person name="Meyers B.C."/>
            <person name="Michelmore R.W."/>
        </authorList>
    </citation>
    <scope>NUCLEOTIDE SEQUENCE [LARGE SCALE GENOMIC DNA]</scope>
    <source>
        <strain evidence="2">cv. Salinas</strain>
        <tissue evidence="1">Seedlings</tissue>
    </source>
</reference>
<keyword evidence="2" id="KW-1185">Reference proteome</keyword>
<evidence type="ECO:0000313" key="2">
    <source>
        <dbReference type="Proteomes" id="UP000235145"/>
    </source>
</evidence>
<organism evidence="1 2">
    <name type="scientific">Lactuca sativa</name>
    <name type="common">Garden lettuce</name>
    <dbReference type="NCBI Taxonomy" id="4236"/>
    <lineage>
        <taxon>Eukaryota</taxon>
        <taxon>Viridiplantae</taxon>
        <taxon>Streptophyta</taxon>
        <taxon>Embryophyta</taxon>
        <taxon>Tracheophyta</taxon>
        <taxon>Spermatophyta</taxon>
        <taxon>Magnoliopsida</taxon>
        <taxon>eudicotyledons</taxon>
        <taxon>Gunneridae</taxon>
        <taxon>Pentapetalae</taxon>
        <taxon>asterids</taxon>
        <taxon>campanulids</taxon>
        <taxon>Asterales</taxon>
        <taxon>Asteraceae</taxon>
        <taxon>Cichorioideae</taxon>
        <taxon>Cichorieae</taxon>
        <taxon>Lactucinae</taxon>
        <taxon>Lactuca</taxon>
    </lineage>
</organism>
<name>A0A9R1UGJ6_LACSA</name>
<gene>
    <name evidence="1" type="ORF">LSAT_V11C900477030</name>
</gene>
<dbReference type="EMBL" id="NBSK02000009">
    <property type="protein sequence ID" value="KAJ0186648.1"/>
    <property type="molecule type" value="Genomic_DNA"/>
</dbReference>
<dbReference type="AlphaFoldDB" id="A0A9R1UGJ6"/>
<proteinExistence type="predicted"/>
<dbReference type="Proteomes" id="UP000235145">
    <property type="component" value="Unassembled WGS sequence"/>
</dbReference>
<sequence length="93" mass="10718">MVDLVLNRNVIAELFIEHGVNQHAPKEQSGFPWYNFSEVVPPGVLSEWQKKLEKLKTGDFYIANAVSWEWLQQVGLVDAMNSYLTKKKLWLVG</sequence>